<dbReference type="PROSITE" id="PS50987">
    <property type="entry name" value="HTH_ARSR_2"/>
    <property type="match status" value="1"/>
</dbReference>
<dbReference type="InterPro" id="IPR001845">
    <property type="entry name" value="HTH_ArsR_DNA-bd_dom"/>
</dbReference>
<name>A0A7M1T1I4_9MICO</name>
<keyword evidence="3" id="KW-1185">Reference proteome</keyword>
<dbReference type="AlphaFoldDB" id="A0A7M1T1I4"/>
<dbReference type="InterPro" id="IPR036388">
    <property type="entry name" value="WH-like_DNA-bd_sf"/>
</dbReference>
<dbReference type="SUPFAM" id="SSF46785">
    <property type="entry name" value="Winged helix' DNA-binding domain"/>
    <property type="match status" value="1"/>
</dbReference>
<dbReference type="Gene3D" id="1.10.10.10">
    <property type="entry name" value="Winged helix-like DNA-binding domain superfamily/Winged helix DNA-binding domain"/>
    <property type="match status" value="1"/>
</dbReference>
<sequence length="111" mass="11831">MNNVPTEITTLCAALAEGTRWEILTALGSEDLSASDLARALPVSRQAIAKHLQVLESVGLVERTSPVPESTSGSVRYHAVGAPLARLAAQLETIGRGWDRRLATIKQIAES</sequence>
<dbReference type="PANTHER" id="PTHR38600">
    <property type="entry name" value="TRANSCRIPTIONAL REGULATORY PROTEIN"/>
    <property type="match status" value="1"/>
</dbReference>
<dbReference type="GO" id="GO:0003700">
    <property type="term" value="F:DNA-binding transcription factor activity"/>
    <property type="evidence" value="ECO:0007669"/>
    <property type="project" value="InterPro"/>
</dbReference>
<dbReference type="Proteomes" id="UP000593758">
    <property type="component" value="Chromosome"/>
</dbReference>
<dbReference type="InterPro" id="IPR036390">
    <property type="entry name" value="WH_DNA-bd_sf"/>
</dbReference>
<dbReference type="PANTHER" id="PTHR38600:SF1">
    <property type="entry name" value="TRANSCRIPTIONAL REGULATORY PROTEIN"/>
    <property type="match status" value="1"/>
</dbReference>
<dbReference type="CDD" id="cd00090">
    <property type="entry name" value="HTH_ARSR"/>
    <property type="match status" value="1"/>
</dbReference>
<protein>
    <submittedName>
        <fullName evidence="2">Winged helix-turn-helix transcriptional regulator</fullName>
    </submittedName>
</protein>
<proteinExistence type="predicted"/>
<dbReference type="KEGG" id="halt:IM660_12685"/>
<evidence type="ECO:0000259" key="1">
    <source>
        <dbReference type="PROSITE" id="PS50987"/>
    </source>
</evidence>
<feature type="domain" description="HTH arsR-type" evidence="1">
    <location>
        <begin position="1"/>
        <end position="94"/>
    </location>
</feature>
<dbReference type="EMBL" id="CP063169">
    <property type="protein sequence ID" value="QOR72763.1"/>
    <property type="molecule type" value="Genomic_DNA"/>
</dbReference>
<gene>
    <name evidence="2" type="ORF">IM660_12685</name>
</gene>
<reference evidence="2 3" key="1">
    <citation type="submission" date="2020-10" db="EMBL/GenBank/DDBJ databases">
        <title>Haloactinobacterium sp. RN3S43, a bacterium isolated from saline soil.</title>
        <authorList>
            <person name="Sun J.-Q."/>
        </authorList>
    </citation>
    <scope>NUCLEOTIDE SEQUENCE [LARGE SCALE GENOMIC DNA]</scope>
    <source>
        <strain evidence="2 3">RN3S43</strain>
    </source>
</reference>
<organism evidence="2 3">
    <name type="scientific">Ruania alkalisoli</name>
    <dbReference type="NCBI Taxonomy" id="2779775"/>
    <lineage>
        <taxon>Bacteria</taxon>
        <taxon>Bacillati</taxon>
        <taxon>Actinomycetota</taxon>
        <taxon>Actinomycetes</taxon>
        <taxon>Micrococcales</taxon>
        <taxon>Ruaniaceae</taxon>
        <taxon>Ruania</taxon>
    </lineage>
</organism>
<accession>A0A7M1T1I4</accession>
<evidence type="ECO:0000313" key="2">
    <source>
        <dbReference type="EMBL" id="QOR72763.1"/>
    </source>
</evidence>
<dbReference type="InterPro" id="IPR011991">
    <property type="entry name" value="ArsR-like_HTH"/>
</dbReference>
<dbReference type="Pfam" id="PF12840">
    <property type="entry name" value="HTH_20"/>
    <property type="match status" value="1"/>
</dbReference>
<evidence type="ECO:0000313" key="3">
    <source>
        <dbReference type="Proteomes" id="UP000593758"/>
    </source>
</evidence>
<dbReference type="SMART" id="SM00418">
    <property type="entry name" value="HTH_ARSR"/>
    <property type="match status" value="1"/>
</dbReference>